<gene>
    <name evidence="1" type="ORF">METZ01_LOCUS397046</name>
</gene>
<evidence type="ECO:0000313" key="1">
    <source>
        <dbReference type="EMBL" id="SVD44192.1"/>
    </source>
</evidence>
<proteinExistence type="predicted"/>
<protein>
    <submittedName>
        <fullName evidence="1">Uncharacterized protein</fullName>
    </submittedName>
</protein>
<dbReference type="AlphaFoldDB" id="A0A382VCD7"/>
<accession>A0A382VCD7</accession>
<sequence>MGIRLPSVIYLLILSAAGVTCSPVANQDGTAAESTTAAAAYIPPTVSPESRNLAQADVERMMEELSNWGRWGSDDQLGAANLITAEKRLEAIATVTEGITVSLEHKLLTEAAPDVPSPFQRRVLQVPDATAEPAFRGGVSDNYNISYHGYSHSHIDSLCHIFYKGKMYNGKDQSTV</sequence>
<feature type="non-terminal residue" evidence="1">
    <location>
        <position position="176"/>
    </location>
</feature>
<organism evidence="1">
    <name type="scientific">marine metagenome</name>
    <dbReference type="NCBI Taxonomy" id="408172"/>
    <lineage>
        <taxon>unclassified sequences</taxon>
        <taxon>metagenomes</taxon>
        <taxon>ecological metagenomes</taxon>
    </lineage>
</organism>
<dbReference type="EMBL" id="UINC01150894">
    <property type="protein sequence ID" value="SVD44192.1"/>
    <property type="molecule type" value="Genomic_DNA"/>
</dbReference>
<dbReference type="PANTHER" id="PTHR34861">
    <property type="match status" value="1"/>
</dbReference>
<name>A0A382VCD7_9ZZZZ</name>
<reference evidence="1" key="1">
    <citation type="submission" date="2018-05" db="EMBL/GenBank/DDBJ databases">
        <authorList>
            <person name="Lanie J.A."/>
            <person name="Ng W.-L."/>
            <person name="Kazmierczak K.M."/>
            <person name="Andrzejewski T.M."/>
            <person name="Davidsen T.M."/>
            <person name="Wayne K.J."/>
            <person name="Tettelin H."/>
            <person name="Glass J.I."/>
            <person name="Rusch D."/>
            <person name="Podicherti R."/>
            <person name="Tsui H.-C.T."/>
            <person name="Winkler M.E."/>
        </authorList>
    </citation>
    <scope>NUCLEOTIDE SEQUENCE</scope>
</reference>
<dbReference type="PANTHER" id="PTHR34861:SF10">
    <property type="entry name" value="CYCLASE"/>
    <property type="match status" value="1"/>
</dbReference>